<gene>
    <name evidence="2" type="ORF">HHT355_0728</name>
</gene>
<evidence type="ECO:0000259" key="1">
    <source>
        <dbReference type="Pfam" id="PF13649"/>
    </source>
</evidence>
<dbReference type="Gene3D" id="3.40.50.150">
    <property type="entry name" value="Vaccinia Virus protein VP39"/>
    <property type="match status" value="1"/>
</dbReference>
<dbReference type="InterPro" id="IPR041698">
    <property type="entry name" value="Methyltransf_25"/>
</dbReference>
<dbReference type="AlphaFoldDB" id="A0A0H5SGK0"/>
<reference evidence="2 3" key="1">
    <citation type="submission" date="2015-06" db="EMBL/GenBank/DDBJ databases">
        <authorList>
            <person name="Wibberg Daniel"/>
        </authorList>
    </citation>
    <scope>NUCLEOTIDE SEQUENCE [LARGE SCALE GENOMIC DNA]</scope>
    <source>
        <strain evidence="2 3">T3/55T</strain>
    </source>
</reference>
<dbReference type="RefSeq" id="WP_103202069.1">
    <property type="nucleotide sequence ID" value="NZ_CVTD020000010.1"/>
</dbReference>
<protein>
    <recommendedName>
        <fullName evidence="1">Methyltransferase domain-containing protein</fullName>
    </recommendedName>
</protein>
<dbReference type="InterPro" id="IPR029063">
    <property type="entry name" value="SAM-dependent_MTases_sf"/>
</dbReference>
<dbReference type="SUPFAM" id="SSF53335">
    <property type="entry name" value="S-adenosyl-L-methionine-dependent methyltransferases"/>
    <property type="match status" value="1"/>
</dbReference>
<keyword evidence="3" id="KW-1185">Reference proteome</keyword>
<dbReference type="OrthoDB" id="9804312at2"/>
<accession>A0A0H5SGK0</accession>
<dbReference type="CDD" id="cd02440">
    <property type="entry name" value="AdoMet_MTases"/>
    <property type="match status" value="1"/>
</dbReference>
<proteinExistence type="predicted"/>
<evidence type="ECO:0000313" key="3">
    <source>
        <dbReference type="Proteomes" id="UP000236497"/>
    </source>
</evidence>
<evidence type="ECO:0000313" key="2">
    <source>
        <dbReference type="EMBL" id="CRZ33931.1"/>
    </source>
</evidence>
<dbReference type="EMBL" id="CVTD020000010">
    <property type="protein sequence ID" value="CRZ33931.1"/>
    <property type="molecule type" value="Genomic_DNA"/>
</dbReference>
<name>A0A0H5SGK0_HERHM</name>
<dbReference type="Pfam" id="PF13649">
    <property type="entry name" value="Methyltransf_25"/>
    <property type="match status" value="1"/>
</dbReference>
<feature type="domain" description="Methyltransferase" evidence="1">
    <location>
        <begin position="41"/>
        <end position="136"/>
    </location>
</feature>
<sequence length="236" mass="26955">MNISNYKKYISAETMMGPNCVRLLGELFDKYPLQLSSDDLVLDLGCGTGLTSFVIAKETGAKVYANDLWVSAEENGKRFAEWGVYGQVTPICEDANNLHFNERQFNALVSIDSYHYFAGEQGFFQEKILPLMKDGGVILIGIPGLKDEYSGHSEELLSVWLGKEAYMFKSPKLWKKLIGSHDRIESVVTWEMACFEEAWNEWLAIDNEYAQSDKQYFETIIKPYTCFVGIYVKLKR</sequence>
<dbReference type="Proteomes" id="UP000236497">
    <property type="component" value="Unassembled WGS sequence"/>
</dbReference>
<organism evidence="2 3">
    <name type="scientific">Herbinix hemicellulosilytica</name>
    <dbReference type="NCBI Taxonomy" id="1564487"/>
    <lineage>
        <taxon>Bacteria</taxon>
        <taxon>Bacillati</taxon>
        <taxon>Bacillota</taxon>
        <taxon>Clostridia</taxon>
        <taxon>Lachnospirales</taxon>
        <taxon>Lachnospiraceae</taxon>
        <taxon>Herbinix</taxon>
    </lineage>
</organism>